<evidence type="ECO:0000313" key="1">
    <source>
        <dbReference type="EMBL" id="AKE58407.1"/>
    </source>
</evidence>
<evidence type="ECO:0008006" key="3">
    <source>
        <dbReference type="Google" id="ProtNLM"/>
    </source>
</evidence>
<name>A0A0F6TTR0_CITAM</name>
<accession>A0A0F6TTR0</accession>
<dbReference type="EMBL" id="CP011132">
    <property type="protein sequence ID" value="AKE58407.1"/>
    <property type="molecule type" value="Genomic_DNA"/>
</dbReference>
<gene>
    <name evidence="1" type="ORF">F384_04230</name>
</gene>
<reference evidence="1 2" key="1">
    <citation type="journal article" date="2013" name="Appl. Microbiol. Biotechnol.">
        <title>Glycerol assimilation and production of 1,3-propanediol by Citrobacter amalonaticus Y19.</title>
        <authorList>
            <person name="Ainala S.K."/>
            <person name="Ashok S."/>
            <person name="Ko Y."/>
            <person name="Park S."/>
        </authorList>
    </citation>
    <scope>NUCLEOTIDE SEQUENCE [LARGE SCALE GENOMIC DNA]</scope>
    <source>
        <strain evidence="1 2">Y19</strain>
    </source>
</reference>
<dbReference type="AlphaFoldDB" id="A0A0F6TTR0"/>
<dbReference type="RefSeq" id="WP_046477880.1">
    <property type="nucleotide sequence ID" value="NZ_CP011132.1"/>
</dbReference>
<dbReference type="HOGENOM" id="CLU_1394436_0_0_6"/>
<proteinExistence type="predicted"/>
<evidence type="ECO:0000313" key="2">
    <source>
        <dbReference type="Proteomes" id="UP000034085"/>
    </source>
</evidence>
<dbReference type="KEGG" id="cama:F384_04230"/>
<dbReference type="OrthoDB" id="9921770at2"/>
<organism evidence="1 2">
    <name type="scientific">Citrobacter amalonaticus Y19</name>
    <dbReference type="NCBI Taxonomy" id="1261127"/>
    <lineage>
        <taxon>Bacteria</taxon>
        <taxon>Pseudomonadati</taxon>
        <taxon>Pseudomonadota</taxon>
        <taxon>Gammaproteobacteria</taxon>
        <taxon>Enterobacterales</taxon>
        <taxon>Enterobacteriaceae</taxon>
        <taxon>Citrobacter</taxon>
    </lineage>
</organism>
<protein>
    <recommendedName>
        <fullName evidence="3">LuxR family transcriptional regulator</fullName>
    </recommendedName>
</protein>
<dbReference type="PATRIC" id="fig|1261127.3.peg.865"/>
<sequence length="215" mass="25378">MDKKKHAIIISNDSYFIQGLRHLLHDNYPLHVEYLNISEKNSDELVTALVKRYNPEETIIFIAVDDFKIIYLIPGFWNYRIVFSLRHFQQKTMLFSFCDVIFISRNMQLKLLLDTIDGIFHGVNPGNIALSTRENDVVFNYFRWPRKSYIQTFLNIDVKRVSYYKRSVYQKIMVTSDCAGYHVIRAMNDVSGALLMGRQENVNLFCRHSQFLTTE</sequence>
<dbReference type="Proteomes" id="UP000034085">
    <property type="component" value="Chromosome"/>
</dbReference>